<evidence type="ECO:0000259" key="2">
    <source>
        <dbReference type="Pfam" id="PF26476"/>
    </source>
</evidence>
<dbReference type="PATRIC" id="fig|1227486.3.peg.1738"/>
<reference evidence="3 4" key="1">
    <citation type="journal article" date="2014" name="PLoS Genet.">
        <title>Phylogenetically driven sequencing of extremely halophilic archaea reveals strategies for static and dynamic osmo-response.</title>
        <authorList>
            <person name="Becker E.A."/>
            <person name="Seitzer P.M."/>
            <person name="Tritt A."/>
            <person name="Larsen D."/>
            <person name="Krusor M."/>
            <person name="Yao A.I."/>
            <person name="Wu D."/>
            <person name="Madern D."/>
            <person name="Eisen J.A."/>
            <person name="Darling A.E."/>
            <person name="Facciotti M.T."/>
        </authorList>
    </citation>
    <scope>NUCLEOTIDE SEQUENCE [LARGE SCALE GENOMIC DNA]</scope>
    <source>
        <strain evidence="3 4">JCM 10247</strain>
    </source>
</reference>
<dbReference type="InterPro" id="IPR058462">
    <property type="entry name" value="DUF8149"/>
</dbReference>
<sequence length="139" mass="14732">MTGGRERARDAPADPAGGPRHENVHGRAFATESIDGGGSAGRRFGAMPTTDDAPEGIYPPRAIVGVMSTDEPSVPIVCDECETETRVPLDDLADALEKHNAQKHDGESVAEVDPAIKDRLADLVAEDLGLFDEDATERP</sequence>
<proteinExistence type="predicted"/>
<accession>M0D9J1</accession>
<feature type="region of interest" description="Disordered" evidence="1">
    <location>
        <begin position="1"/>
        <end position="57"/>
    </location>
</feature>
<dbReference type="Proteomes" id="UP000011572">
    <property type="component" value="Unassembled WGS sequence"/>
</dbReference>
<gene>
    <name evidence="3" type="ORF">C473_09082</name>
</gene>
<feature type="compositionally biased region" description="Basic and acidic residues" evidence="1">
    <location>
        <begin position="1"/>
        <end position="12"/>
    </location>
</feature>
<feature type="domain" description="DUF8149" evidence="2">
    <location>
        <begin position="68"/>
        <end position="134"/>
    </location>
</feature>
<organism evidence="3 4">
    <name type="scientific">Halorubrum distributum JCM 10247</name>
    <dbReference type="NCBI Taxonomy" id="1227486"/>
    <lineage>
        <taxon>Archaea</taxon>
        <taxon>Methanobacteriati</taxon>
        <taxon>Methanobacteriota</taxon>
        <taxon>Stenosarchaea group</taxon>
        <taxon>Halobacteria</taxon>
        <taxon>Halobacteriales</taxon>
        <taxon>Haloferacaceae</taxon>
        <taxon>Halorubrum</taxon>
        <taxon>Halorubrum distributum group</taxon>
    </lineage>
</organism>
<dbReference type="EMBL" id="AOIW01000053">
    <property type="protein sequence ID" value="ELZ32155.1"/>
    <property type="molecule type" value="Genomic_DNA"/>
</dbReference>
<evidence type="ECO:0000313" key="4">
    <source>
        <dbReference type="Proteomes" id="UP000011572"/>
    </source>
</evidence>
<evidence type="ECO:0000256" key="1">
    <source>
        <dbReference type="SAM" id="MobiDB-lite"/>
    </source>
</evidence>
<dbReference type="AlphaFoldDB" id="M0D9J1"/>
<name>M0D9J1_9EURY</name>
<dbReference type="Pfam" id="PF26476">
    <property type="entry name" value="DUF8149"/>
    <property type="match status" value="1"/>
</dbReference>
<protein>
    <recommendedName>
        <fullName evidence="2">DUF8149 domain-containing protein</fullName>
    </recommendedName>
</protein>
<evidence type="ECO:0000313" key="3">
    <source>
        <dbReference type="EMBL" id="ELZ32155.1"/>
    </source>
</evidence>
<comment type="caution">
    <text evidence="3">The sequence shown here is derived from an EMBL/GenBank/DDBJ whole genome shotgun (WGS) entry which is preliminary data.</text>
</comment>